<dbReference type="GO" id="GO:0005634">
    <property type="term" value="C:nucleus"/>
    <property type="evidence" value="ECO:0007669"/>
    <property type="project" value="UniProtKB-SubCell"/>
</dbReference>
<feature type="region of interest" description="Disordered" evidence="6">
    <location>
        <begin position="240"/>
        <end position="325"/>
    </location>
</feature>
<dbReference type="InterPro" id="IPR019786">
    <property type="entry name" value="Zinc_finger_PHD-type_CS"/>
</dbReference>
<comment type="subcellular location">
    <subcellularLocation>
        <location evidence="1">Nucleus</location>
    </subcellularLocation>
</comment>
<dbReference type="InterPro" id="IPR056065">
    <property type="entry name" value="DUF7648"/>
</dbReference>
<feature type="region of interest" description="Disordered" evidence="6">
    <location>
        <begin position="367"/>
        <end position="401"/>
    </location>
</feature>
<name>A0AAD4P9F3_PERFH</name>
<feature type="compositionally biased region" description="Basic and acidic residues" evidence="6">
    <location>
        <begin position="282"/>
        <end position="309"/>
    </location>
</feature>
<sequence>MRSRSHRLPIAEPRHDDWVDGSWTVDCVCGVTFDDGEEMVNCDECGVWVHTRCSRYVKSEKSFACDKCKSKNSGGGGGSSRVRNESEETEVAEFLVELPTKTLRMENPIPATVASRRPFRLWTDIPMEERVHVQGVAGGEPALFSGTGMSSVFGPQLWKSTGYVPKKFNFKYTDFPFLGQGQVEEKEEEDMDKTNGEKNANRADNGARVLFSLLKKNESSSPTPAVDSASAKVVVEGGSCHGKVAPRQKKKLDGEKPYSAPEDGLKKKSNSVTVVLHSGKRKKEELGTSKDQNVKKKVRATEKEGDVKKRAVHGSKAASTFSSDAKHLEFSQDRGCKAVNDDLQSGKNLGDQPLDRLGECATNLASNEHGLEAAPRNDASSGETLRVGNKADQVPVESENLSKTCNGVESLIEANGLRSLPVKEEVTGDALQRCQAGTGSVGISSCEKEPMAVDVRIAGAEAKESEHGQDSDIDEANSRPIKKLKSELDADDLGDHCVESLHLNDVKLDSVKVSTQYLESSVNVVTGEGKVVGTSTINAEASEAKVLDASRSLTVGRPRTDKPDESTGNAHHSKREHSGPEGSMGARKRSSGLKPISEEADELLKSNGTGRSHSTASYQRKSGVSVLRSTSTSGIMSKSSDNYATATAQNSSVHSRQELSDSSQGTIKDNASADKVERVEKSGRPKKLVKESSRPGSVTKILETNKLSNASDSKKPSSDAKDPSIHSSSKVPLSSNVASSHVAGECASPPPTEGASNMQTKAAASAVPGKSEKSYQPGCIPSARGHVTSMTSPASSNVPATLSDEELALLLHQELNSSPRVPRVPRMRHAGSLPQLTGPSATSVLMKRSSSGGGKDQGMVSRRRTKDSSGEGSHASLEVDNEAKKMERKPNSPDNRRQDSSYSVDQLSRKEADGGQVRSVQSMKKTHMNNSLSSSADANGHNISSSRPSSRNASDDDPRMVGRQMNRTLPGLIAEIMSEGKRMTYEELCNAVLPHWPHLRKHNGERYAYSSHSQAVLDCLRNRSEWARLVDRGPKTSASRKRRKLDADSISIESEDNEDQKVKNSKDAGSKSFDSHQEDFPKGKRKARKRRRLALQGRGIVRRRRRADVVSDDESESFSYSSEDSMYSEEEIQGGGTSVVGSEVSASSDEAR</sequence>
<feature type="compositionally biased region" description="Low complexity" evidence="6">
    <location>
        <begin position="1139"/>
        <end position="1152"/>
    </location>
</feature>
<dbReference type="InterPro" id="IPR001965">
    <property type="entry name" value="Znf_PHD"/>
</dbReference>
<keyword evidence="2" id="KW-0479">Metal-binding</keyword>
<evidence type="ECO:0000256" key="4">
    <source>
        <dbReference type="ARBA" id="ARBA00022833"/>
    </source>
</evidence>
<feature type="compositionally biased region" description="Polar residues" evidence="6">
    <location>
        <begin position="606"/>
        <end position="622"/>
    </location>
</feature>
<proteinExistence type="predicted"/>
<feature type="compositionally biased region" description="Basic and acidic residues" evidence="6">
    <location>
        <begin position="712"/>
        <end position="724"/>
    </location>
</feature>
<evidence type="ECO:0000313" key="8">
    <source>
        <dbReference type="EMBL" id="KAH6830830.1"/>
    </source>
</evidence>
<feature type="compositionally biased region" description="Basic and acidic residues" evidence="6">
    <location>
        <begin position="881"/>
        <end position="899"/>
    </location>
</feature>
<feature type="compositionally biased region" description="Polar residues" evidence="6">
    <location>
        <begin position="918"/>
        <end position="943"/>
    </location>
</feature>
<dbReference type="PANTHER" id="PTHR14571:SF9">
    <property type="entry name" value="HISTONE-LYSINE N-METHYLTRANSFERASE SET-26-RELATED"/>
    <property type="match status" value="1"/>
</dbReference>
<dbReference type="EMBL" id="SDAM02000091">
    <property type="protein sequence ID" value="KAH6830830.1"/>
    <property type="molecule type" value="Genomic_DNA"/>
</dbReference>
<evidence type="ECO:0000256" key="5">
    <source>
        <dbReference type="ARBA" id="ARBA00023242"/>
    </source>
</evidence>
<evidence type="ECO:0000256" key="1">
    <source>
        <dbReference type="ARBA" id="ARBA00004123"/>
    </source>
</evidence>
<feature type="compositionally biased region" description="Basic and acidic residues" evidence="6">
    <location>
        <begin position="192"/>
        <end position="201"/>
    </location>
</feature>
<gene>
    <name evidence="8" type="ORF">C2S53_004087</name>
</gene>
<keyword evidence="3" id="KW-0863">Zinc-finger</keyword>
<feature type="region of interest" description="Disordered" evidence="6">
    <location>
        <begin position="549"/>
        <end position="799"/>
    </location>
</feature>
<feature type="region of interest" description="Disordered" evidence="6">
    <location>
        <begin position="1033"/>
        <end position="1152"/>
    </location>
</feature>
<feature type="compositionally biased region" description="Basic and acidic residues" evidence="6">
    <location>
        <begin position="1059"/>
        <end position="1082"/>
    </location>
</feature>
<feature type="compositionally biased region" description="Basic residues" evidence="6">
    <location>
        <begin position="1083"/>
        <end position="1093"/>
    </location>
</feature>
<dbReference type="InterPro" id="IPR013083">
    <property type="entry name" value="Znf_RING/FYVE/PHD"/>
</dbReference>
<feature type="domain" description="Zinc finger PHD-type" evidence="7">
    <location>
        <begin position="26"/>
        <end position="69"/>
    </location>
</feature>
<feature type="compositionally biased region" description="Basic and acidic residues" evidence="6">
    <location>
        <begin position="461"/>
        <end position="470"/>
    </location>
</feature>
<dbReference type="PROSITE" id="PS01359">
    <property type="entry name" value="ZF_PHD_1"/>
    <property type="match status" value="1"/>
</dbReference>
<accession>A0AAD4P9F3</accession>
<dbReference type="GO" id="GO:0008270">
    <property type="term" value="F:zinc ion binding"/>
    <property type="evidence" value="ECO:0007669"/>
    <property type="project" value="UniProtKB-KW"/>
</dbReference>
<reference evidence="8 9" key="1">
    <citation type="journal article" date="2021" name="Nat. Commun.">
        <title>Incipient diploidization of the medicinal plant Perilla within 10,000 years.</title>
        <authorList>
            <person name="Zhang Y."/>
            <person name="Shen Q."/>
            <person name="Leng L."/>
            <person name="Zhang D."/>
            <person name="Chen S."/>
            <person name="Shi Y."/>
            <person name="Ning Z."/>
            <person name="Chen S."/>
        </authorList>
    </citation>
    <scope>NUCLEOTIDE SEQUENCE [LARGE SCALE GENOMIC DNA]</scope>
    <source>
        <strain evidence="9">cv. PC099</strain>
    </source>
</reference>
<evidence type="ECO:0000259" key="7">
    <source>
        <dbReference type="SMART" id="SM00249"/>
    </source>
</evidence>
<feature type="region of interest" description="Disordered" evidence="6">
    <location>
        <begin position="461"/>
        <end position="480"/>
    </location>
</feature>
<dbReference type="Proteomes" id="UP001190926">
    <property type="component" value="Unassembled WGS sequence"/>
</dbReference>
<dbReference type="Pfam" id="PF24659">
    <property type="entry name" value="DUF7648"/>
    <property type="match status" value="1"/>
</dbReference>
<dbReference type="SUPFAM" id="SSF57903">
    <property type="entry name" value="FYVE/PHD zinc finger"/>
    <property type="match status" value="1"/>
</dbReference>
<dbReference type="SMART" id="SM00249">
    <property type="entry name" value="PHD"/>
    <property type="match status" value="1"/>
</dbReference>
<comment type="caution">
    <text evidence="8">The sequence shown here is derived from an EMBL/GenBank/DDBJ whole genome shotgun (WGS) entry which is preliminary data.</text>
</comment>
<evidence type="ECO:0000256" key="3">
    <source>
        <dbReference type="ARBA" id="ARBA00022771"/>
    </source>
</evidence>
<evidence type="ECO:0000313" key="9">
    <source>
        <dbReference type="Proteomes" id="UP001190926"/>
    </source>
</evidence>
<feature type="compositionally biased region" description="Polar residues" evidence="6">
    <location>
        <begin position="788"/>
        <end position="799"/>
    </location>
</feature>
<dbReference type="Gene3D" id="3.30.40.10">
    <property type="entry name" value="Zinc/RING finger domain, C3HC4 (zinc finger)"/>
    <property type="match status" value="1"/>
</dbReference>
<feature type="compositionally biased region" description="Basic and acidic residues" evidence="6">
    <location>
        <begin position="671"/>
        <end position="693"/>
    </location>
</feature>
<dbReference type="PANTHER" id="PTHR14571">
    <property type="entry name" value="HISTONE-LYSINE N-METHYLTRANSFERASE SET-26-RELATED"/>
    <property type="match status" value="1"/>
</dbReference>
<keyword evidence="5" id="KW-0539">Nucleus</keyword>
<evidence type="ECO:0000256" key="6">
    <source>
        <dbReference type="SAM" id="MobiDB-lite"/>
    </source>
</evidence>
<feature type="compositionally biased region" description="Polar residues" evidence="6">
    <location>
        <begin position="725"/>
        <end position="739"/>
    </location>
</feature>
<keyword evidence="9" id="KW-1185">Reference proteome</keyword>
<feature type="compositionally biased region" description="Polar residues" evidence="6">
    <location>
        <begin position="641"/>
        <end position="669"/>
    </location>
</feature>
<evidence type="ECO:0000256" key="2">
    <source>
        <dbReference type="ARBA" id="ARBA00022723"/>
    </source>
</evidence>
<dbReference type="InterPro" id="IPR011011">
    <property type="entry name" value="Znf_FYVE_PHD"/>
</dbReference>
<feature type="region of interest" description="Disordered" evidence="6">
    <location>
        <begin position="184"/>
        <end position="204"/>
    </location>
</feature>
<keyword evidence="4" id="KW-0862">Zinc</keyword>
<organism evidence="8 9">
    <name type="scientific">Perilla frutescens var. hirtella</name>
    <name type="common">Perilla citriodora</name>
    <name type="synonym">Perilla setoyensis</name>
    <dbReference type="NCBI Taxonomy" id="608512"/>
    <lineage>
        <taxon>Eukaryota</taxon>
        <taxon>Viridiplantae</taxon>
        <taxon>Streptophyta</taxon>
        <taxon>Embryophyta</taxon>
        <taxon>Tracheophyta</taxon>
        <taxon>Spermatophyta</taxon>
        <taxon>Magnoliopsida</taxon>
        <taxon>eudicotyledons</taxon>
        <taxon>Gunneridae</taxon>
        <taxon>Pentapetalae</taxon>
        <taxon>asterids</taxon>
        <taxon>lamiids</taxon>
        <taxon>Lamiales</taxon>
        <taxon>Lamiaceae</taxon>
        <taxon>Nepetoideae</taxon>
        <taxon>Elsholtzieae</taxon>
        <taxon>Perilla</taxon>
    </lineage>
</organism>
<feature type="compositionally biased region" description="Polar residues" evidence="6">
    <location>
        <begin position="834"/>
        <end position="843"/>
    </location>
</feature>
<protein>
    <recommendedName>
        <fullName evidence="7">Zinc finger PHD-type domain-containing protein</fullName>
    </recommendedName>
</protein>
<feature type="region of interest" description="Disordered" evidence="6">
    <location>
        <begin position="813"/>
        <end position="965"/>
    </location>
</feature>
<dbReference type="AlphaFoldDB" id="A0AAD4P9F3"/>
<feature type="compositionally biased region" description="Low complexity" evidence="6">
    <location>
        <begin position="629"/>
        <end position="640"/>
    </location>
</feature>